<accession>A0ABR3BD32</accession>
<organism evidence="2 3">
    <name type="scientific">Phycomyces blakesleeanus</name>
    <dbReference type="NCBI Taxonomy" id="4837"/>
    <lineage>
        <taxon>Eukaryota</taxon>
        <taxon>Fungi</taxon>
        <taxon>Fungi incertae sedis</taxon>
        <taxon>Mucoromycota</taxon>
        <taxon>Mucoromycotina</taxon>
        <taxon>Mucoromycetes</taxon>
        <taxon>Mucorales</taxon>
        <taxon>Phycomycetaceae</taxon>
        <taxon>Phycomyces</taxon>
    </lineage>
</organism>
<comment type="caution">
    <text evidence="2">The sequence shown here is derived from an EMBL/GenBank/DDBJ whole genome shotgun (WGS) entry which is preliminary data.</text>
</comment>
<feature type="compositionally biased region" description="Basic residues" evidence="1">
    <location>
        <begin position="205"/>
        <end position="217"/>
    </location>
</feature>
<dbReference type="Proteomes" id="UP001448207">
    <property type="component" value="Unassembled WGS sequence"/>
</dbReference>
<proteinExistence type="predicted"/>
<dbReference type="EMBL" id="JBCLYO010000001">
    <property type="protein sequence ID" value="KAL0096320.1"/>
    <property type="molecule type" value="Genomic_DNA"/>
</dbReference>
<feature type="compositionally biased region" description="Basic residues" evidence="1">
    <location>
        <begin position="224"/>
        <end position="235"/>
    </location>
</feature>
<evidence type="ECO:0000256" key="1">
    <source>
        <dbReference type="SAM" id="MobiDB-lite"/>
    </source>
</evidence>
<protein>
    <submittedName>
        <fullName evidence="2">Uncharacterized protein</fullName>
    </submittedName>
</protein>
<sequence length="235" mass="27461">MTQKHSELPSFDFQLWLPSQVDTLGSFSDDLIKQFDSKSFVIKSQVMDALHGAPEDRQSSVTHKAPYRDDLTTTAVAAIDREDAEDTAWVDPRHSTLREEYRAHNMATREEKKEPLKMAVDRGLHKILKDTSETFLGSIGSADNNISTPVELDRHAYSQEADSTLSSIYSAELEKQLPLHSNMERKRKKTKTRKNIEEGEEEEKKRKRKKRKKKRKQQQQQKQQNKRRCYRTMRR</sequence>
<reference evidence="2 3" key="1">
    <citation type="submission" date="2024-04" db="EMBL/GenBank/DDBJ databases">
        <title>Symmetric and asymmetric DNA N6-adenine methylation regulates different biological responses in Mucorales.</title>
        <authorList>
            <consortium name="Lawrence Berkeley National Laboratory"/>
            <person name="Lax C."/>
            <person name="Mondo S.J."/>
            <person name="Osorio-Concepcion M."/>
            <person name="Muszewska A."/>
            <person name="Corrochano-Luque M."/>
            <person name="Gutierrez G."/>
            <person name="Riley R."/>
            <person name="Lipzen A."/>
            <person name="Guo J."/>
            <person name="Hundley H."/>
            <person name="Amirebrahimi M."/>
            <person name="Ng V."/>
            <person name="Lorenzo-Gutierrez D."/>
            <person name="Binder U."/>
            <person name="Yang J."/>
            <person name="Song Y."/>
            <person name="Canovas D."/>
            <person name="Navarro E."/>
            <person name="Freitag M."/>
            <person name="Gabaldon T."/>
            <person name="Grigoriev I.V."/>
            <person name="Corrochano L.M."/>
            <person name="Nicolas F.E."/>
            <person name="Garre V."/>
        </authorList>
    </citation>
    <scope>NUCLEOTIDE SEQUENCE [LARGE SCALE GENOMIC DNA]</scope>
    <source>
        <strain evidence="2 3">L51</strain>
    </source>
</reference>
<evidence type="ECO:0000313" key="2">
    <source>
        <dbReference type="EMBL" id="KAL0096320.1"/>
    </source>
</evidence>
<name>A0ABR3BD32_PHYBL</name>
<feature type="region of interest" description="Disordered" evidence="1">
    <location>
        <begin position="176"/>
        <end position="235"/>
    </location>
</feature>
<gene>
    <name evidence="2" type="ORF">J3Q64DRAFT_1707139</name>
</gene>
<evidence type="ECO:0000313" key="3">
    <source>
        <dbReference type="Proteomes" id="UP001448207"/>
    </source>
</evidence>
<keyword evidence="3" id="KW-1185">Reference proteome</keyword>